<comment type="subcellular location">
    <subcellularLocation>
        <location evidence="9">Cytoplasm</location>
    </subcellularLocation>
</comment>
<evidence type="ECO:0000256" key="8">
    <source>
        <dbReference type="ARBA" id="ARBA00051542"/>
    </source>
</evidence>
<dbReference type="HAMAP" id="MF_00144">
    <property type="entry name" value="tRNA_thiouridyl_MnmA"/>
    <property type="match status" value="1"/>
</dbReference>
<evidence type="ECO:0000313" key="13">
    <source>
        <dbReference type="Proteomes" id="UP000320948"/>
    </source>
</evidence>
<dbReference type="GO" id="GO:0000049">
    <property type="term" value="F:tRNA binding"/>
    <property type="evidence" value="ECO:0007669"/>
    <property type="project" value="UniProtKB-KW"/>
</dbReference>
<evidence type="ECO:0000256" key="9">
    <source>
        <dbReference type="HAMAP-Rule" id="MF_00144"/>
    </source>
</evidence>
<comment type="similarity">
    <text evidence="9">Belongs to the MnmA/TRMU family.</text>
</comment>
<evidence type="ECO:0000256" key="4">
    <source>
        <dbReference type="ARBA" id="ARBA00022741"/>
    </source>
</evidence>
<keyword evidence="3 9" id="KW-0819">tRNA processing</keyword>
<reference evidence="12 13" key="1">
    <citation type="journal article" date="2017" name="Nat. Commun.">
        <title>In situ click chemistry generation of cyclooxygenase-2 inhibitors.</title>
        <authorList>
            <person name="Bhardwaj A."/>
            <person name="Kaur J."/>
            <person name="Wuest M."/>
            <person name="Wuest F."/>
        </authorList>
    </citation>
    <scope>NUCLEOTIDE SEQUENCE [LARGE SCALE GENOMIC DNA]</scope>
    <source>
        <strain evidence="12">S2_018_000_R2_106</strain>
    </source>
</reference>
<evidence type="ECO:0000313" key="12">
    <source>
        <dbReference type="EMBL" id="TKW60472.1"/>
    </source>
</evidence>
<dbReference type="SUPFAM" id="SSF52402">
    <property type="entry name" value="Adenine nucleotide alpha hydrolases-like"/>
    <property type="match status" value="1"/>
</dbReference>
<comment type="caution">
    <text evidence="9">Lacks conserved residue(s) required for the propagation of feature annotation.</text>
</comment>
<evidence type="ECO:0000259" key="10">
    <source>
        <dbReference type="Pfam" id="PF20258"/>
    </source>
</evidence>
<dbReference type="EC" id="2.8.1.13" evidence="9"/>
<dbReference type="Gene3D" id="3.40.50.620">
    <property type="entry name" value="HUPs"/>
    <property type="match status" value="1"/>
</dbReference>
<dbReference type="GO" id="GO:0005524">
    <property type="term" value="F:ATP binding"/>
    <property type="evidence" value="ECO:0007669"/>
    <property type="project" value="UniProtKB-KW"/>
</dbReference>
<proteinExistence type="inferred from homology"/>
<keyword evidence="2 9" id="KW-0808">Transferase</keyword>
<comment type="caution">
    <text evidence="12">The sequence shown here is derived from an EMBL/GenBank/DDBJ whole genome shotgun (WGS) entry which is preliminary data.</text>
</comment>
<feature type="domain" description="tRNA-specific 2-thiouridylase MnmA-like C-terminal" evidence="10">
    <location>
        <begin position="305"/>
        <end position="379"/>
    </location>
</feature>
<dbReference type="GO" id="GO:0005737">
    <property type="term" value="C:cytoplasm"/>
    <property type="evidence" value="ECO:0007669"/>
    <property type="project" value="UniProtKB-SubCell"/>
</dbReference>
<feature type="active site" description="Cysteine persulfide intermediate" evidence="9">
    <location>
        <position position="224"/>
    </location>
</feature>
<accession>A0A6N4QZ69</accession>
<keyword evidence="7" id="KW-1015">Disulfide bond</keyword>
<gene>
    <name evidence="9 12" type="primary">mnmA</name>
    <name evidence="12" type="ORF">DI628_06100</name>
</gene>
<dbReference type="InterPro" id="IPR046884">
    <property type="entry name" value="MnmA-like_central"/>
</dbReference>
<dbReference type="NCBIfam" id="TIGR00420">
    <property type="entry name" value="trmU"/>
    <property type="match status" value="1"/>
</dbReference>
<feature type="binding site" evidence="9">
    <location>
        <begin position="29"/>
        <end position="36"/>
    </location>
    <ligand>
        <name>ATP</name>
        <dbReference type="ChEBI" id="CHEBI:30616"/>
    </ligand>
</feature>
<dbReference type="EMBL" id="VAFM01000002">
    <property type="protein sequence ID" value="TKW60472.1"/>
    <property type="molecule type" value="Genomic_DNA"/>
</dbReference>
<dbReference type="InterPro" id="IPR046885">
    <property type="entry name" value="MnmA-like_C"/>
</dbReference>
<feature type="domain" description="tRNA-specific 2-thiouridylase MnmA-like central" evidence="11">
    <location>
        <begin position="235"/>
        <end position="296"/>
    </location>
</feature>
<dbReference type="AlphaFoldDB" id="A0A6N4QZ69"/>
<evidence type="ECO:0000256" key="1">
    <source>
        <dbReference type="ARBA" id="ARBA00022555"/>
    </source>
</evidence>
<comment type="catalytic activity">
    <reaction evidence="8 9">
        <text>S-sulfanyl-L-cysteinyl-[protein] + uridine(34) in tRNA + AH2 + ATP = 2-thiouridine(34) in tRNA + L-cysteinyl-[protein] + A + AMP + diphosphate + H(+)</text>
        <dbReference type="Rhea" id="RHEA:47032"/>
        <dbReference type="Rhea" id="RHEA-COMP:10131"/>
        <dbReference type="Rhea" id="RHEA-COMP:11726"/>
        <dbReference type="Rhea" id="RHEA-COMP:11727"/>
        <dbReference type="Rhea" id="RHEA-COMP:11728"/>
        <dbReference type="ChEBI" id="CHEBI:13193"/>
        <dbReference type="ChEBI" id="CHEBI:15378"/>
        <dbReference type="ChEBI" id="CHEBI:17499"/>
        <dbReference type="ChEBI" id="CHEBI:29950"/>
        <dbReference type="ChEBI" id="CHEBI:30616"/>
        <dbReference type="ChEBI" id="CHEBI:33019"/>
        <dbReference type="ChEBI" id="CHEBI:61963"/>
        <dbReference type="ChEBI" id="CHEBI:65315"/>
        <dbReference type="ChEBI" id="CHEBI:87170"/>
        <dbReference type="ChEBI" id="CHEBI:456215"/>
        <dbReference type="EC" id="2.8.1.13"/>
    </reaction>
</comment>
<feature type="region of interest" description="Interaction with tRNA" evidence="9">
    <location>
        <begin position="174"/>
        <end position="176"/>
    </location>
</feature>
<feature type="active site" description="Nucleophile" evidence="9">
    <location>
        <position position="128"/>
    </location>
</feature>
<evidence type="ECO:0000256" key="7">
    <source>
        <dbReference type="ARBA" id="ARBA00023157"/>
    </source>
</evidence>
<dbReference type="GO" id="GO:0002143">
    <property type="term" value="P:tRNA wobble position uridine thiolation"/>
    <property type="evidence" value="ECO:0007669"/>
    <property type="project" value="TreeGrafter"/>
</dbReference>
<evidence type="ECO:0000256" key="2">
    <source>
        <dbReference type="ARBA" id="ARBA00022679"/>
    </source>
</evidence>
<dbReference type="Proteomes" id="UP000320948">
    <property type="component" value="Unassembled WGS sequence"/>
</dbReference>
<protein>
    <recommendedName>
        <fullName evidence="9">tRNA-specific 2-thiouridylase MnmA</fullName>
        <ecNumber evidence="9">2.8.1.13</ecNumber>
    </recommendedName>
</protein>
<dbReference type="PANTHER" id="PTHR11933:SF5">
    <property type="entry name" value="MITOCHONDRIAL TRNA-SPECIFIC 2-THIOURIDYLASE 1"/>
    <property type="match status" value="1"/>
</dbReference>
<dbReference type="Pfam" id="PF20259">
    <property type="entry name" value="tRNA_Me_trans_M"/>
    <property type="match status" value="1"/>
</dbReference>
<dbReference type="InterPro" id="IPR004506">
    <property type="entry name" value="MnmA-like"/>
</dbReference>
<comment type="function">
    <text evidence="9">Catalyzes the 2-thiolation of uridine at the wobble position (U34) of tRNA, leading to the formation of s(2)U34.</text>
</comment>
<keyword evidence="6 9" id="KW-0694">RNA-binding</keyword>
<keyword evidence="1 9" id="KW-0820">tRNA-binding</keyword>
<evidence type="ECO:0000256" key="5">
    <source>
        <dbReference type="ARBA" id="ARBA00022840"/>
    </source>
</evidence>
<feature type="binding site" evidence="9">
    <location>
        <position position="55"/>
    </location>
    <ligand>
        <name>ATP</name>
        <dbReference type="ChEBI" id="CHEBI:30616"/>
    </ligand>
</feature>
<dbReference type="Pfam" id="PF20258">
    <property type="entry name" value="tRNA_Me_trans_C"/>
    <property type="match status" value="1"/>
</dbReference>
<dbReference type="CDD" id="cd01998">
    <property type="entry name" value="MnmA_TRMU-like"/>
    <property type="match status" value="1"/>
</dbReference>
<keyword evidence="9" id="KW-0963">Cytoplasm</keyword>
<dbReference type="GO" id="GO:0103016">
    <property type="term" value="F:tRNA-uridine 2-sulfurtransferase activity"/>
    <property type="evidence" value="ECO:0007669"/>
    <property type="project" value="UniProtKB-EC"/>
</dbReference>
<keyword evidence="5 9" id="KW-0067">ATP-binding</keyword>
<evidence type="ECO:0000259" key="11">
    <source>
        <dbReference type="Pfam" id="PF20259"/>
    </source>
</evidence>
<dbReference type="NCBIfam" id="NF001138">
    <property type="entry name" value="PRK00143.1"/>
    <property type="match status" value="1"/>
</dbReference>
<dbReference type="InterPro" id="IPR014729">
    <property type="entry name" value="Rossmann-like_a/b/a_fold"/>
</dbReference>
<feature type="site" description="Interaction with tRNA" evidence="9">
    <location>
        <position position="362"/>
    </location>
</feature>
<dbReference type="PANTHER" id="PTHR11933">
    <property type="entry name" value="TRNA 5-METHYLAMINOMETHYL-2-THIOURIDYLATE -METHYLTRANSFERASE"/>
    <property type="match status" value="1"/>
</dbReference>
<dbReference type="InterPro" id="IPR023382">
    <property type="entry name" value="MnmA-like_central_sf"/>
</dbReference>
<keyword evidence="4 9" id="KW-0547">Nucleotide-binding</keyword>
<feature type="binding site" evidence="9">
    <location>
        <position position="152"/>
    </location>
    <ligand>
        <name>ATP</name>
        <dbReference type="ChEBI" id="CHEBI:30616"/>
    </ligand>
</feature>
<evidence type="ECO:0000256" key="3">
    <source>
        <dbReference type="ARBA" id="ARBA00022694"/>
    </source>
</evidence>
<dbReference type="FunFam" id="3.40.50.620:FF:000115">
    <property type="entry name" value="tRNA-specific 2-thiouridylase MnmA"/>
    <property type="match status" value="1"/>
</dbReference>
<dbReference type="Gene3D" id="2.40.30.10">
    <property type="entry name" value="Translation factors"/>
    <property type="match status" value="1"/>
</dbReference>
<dbReference type="Gene3D" id="2.30.30.280">
    <property type="entry name" value="Adenine nucleotide alpha hydrolases-like domains"/>
    <property type="match status" value="1"/>
</dbReference>
<feature type="site" description="Interaction with tRNA" evidence="9">
    <location>
        <position position="153"/>
    </location>
</feature>
<sequence length="406" mass="43367">MTLNLSELGVNIPALVPGKTPAETTVVVAMSGGVDSSATAALCKAAGYNTIGMTLQLWDYTPASNGGKTKEFGTCCALDDVYDARRVCQTIGIPHYVLNMESAFKKAVIDDFVDTYLAGATPIPCVRCNQRIKFVELLEKAKSLGADVLVTGHYVIKDVVDGQPVIKQAEDGAKDQTYYLFTTTPEQLDFIHFPLGHLTKPQVRELAKSMGLHVHHKKDSYDICFVPGGDYKAVVKKFAPEADKAGDIITEDGTPVGRHTGIIGYTVGQRKGLPGGFDVPMYVTEIRPATNHVVIGPKESLGRNVFTVKELNWLSAPLPPEGMAARTKIRAQHAAVPCYITPLGGGKVEVILSEPDAISPGQAAVFYTDSGIMLGGGWIETGPRLQSGDTPVVNAGTRIAILSPEA</sequence>
<organism evidence="12 13">
    <name type="scientific">Blastochloris viridis</name>
    <name type="common">Rhodopseudomonas viridis</name>
    <dbReference type="NCBI Taxonomy" id="1079"/>
    <lineage>
        <taxon>Bacteria</taxon>
        <taxon>Pseudomonadati</taxon>
        <taxon>Pseudomonadota</taxon>
        <taxon>Alphaproteobacteria</taxon>
        <taxon>Hyphomicrobiales</taxon>
        <taxon>Blastochloridaceae</taxon>
        <taxon>Blastochloris</taxon>
    </lineage>
</organism>
<dbReference type="Pfam" id="PF03054">
    <property type="entry name" value="tRNA_Me_trans"/>
    <property type="match status" value="1"/>
</dbReference>
<evidence type="ECO:0000256" key="6">
    <source>
        <dbReference type="ARBA" id="ARBA00022884"/>
    </source>
</evidence>
<name>A0A6N4QZ69_BLAVI</name>